<comment type="subcellular location">
    <subcellularLocation>
        <location evidence="1 12 13">Cytoplasm</location>
    </subcellularLocation>
</comment>
<dbReference type="PROSITE" id="PS00618">
    <property type="entry name" value="RECF_2"/>
    <property type="match status" value="1"/>
</dbReference>
<dbReference type="InterPro" id="IPR003395">
    <property type="entry name" value="RecF/RecN/SMC_N"/>
</dbReference>
<dbReference type="InterPro" id="IPR018078">
    <property type="entry name" value="DNA-binding_RecF_CS"/>
</dbReference>
<dbReference type="CDD" id="cd03242">
    <property type="entry name" value="ABC_RecF"/>
    <property type="match status" value="1"/>
</dbReference>
<keyword evidence="5 12" id="KW-0235">DNA replication</keyword>
<evidence type="ECO:0000256" key="2">
    <source>
        <dbReference type="ARBA" id="ARBA00008016"/>
    </source>
</evidence>
<keyword evidence="7 12" id="KW-0227">DNA damage</keyword>
<evidence type="ECO:0000256" key="11">
    <source>
        <dbReference type="ARBA" id="ARBA00023236"/>
    </source>
</evidence>
<dbReference type="SUPFAM" id="SSF52540">
    <property type="entry name" value="P-loop containing nucleoside triphosphate hydrolases"/>
    <property type="match status" value="1"/>
</dbReference>
<dbReference type="InterPro" id="IPR027417">
    <property type="entry name" value="P-loop_NTPase"/>
</dbReference>
<dbReference type="InterPro" id="IPR001238">
    <property type="entry name" value="DNA-binding_RecF"/>
</dbReference>
<dbReference type="PANTHER" id="PTHR32182:SF0">
    <property type="entry name" value="DNA REPLICATION AND REPAIR PROTEIN RECF"/>
    <property type="match status" value="1"/>
</dbReference>
<dbReference type="Gene3D" id="3.40.50.300">
    <property type="entry name" value="P-loop containing nucleotide triphosphate hydrolases"/>
    <property type="match status" value="1"/>
</dbReference>
<dbReference type="Pfam" id="PF02463">
    <property type="entry name" value="SMC_N"/>
    <property type="match status" value="1"/>
</dbReference>
<keyword evidence="11 12" id="KW-0742">SOS response</keyword>
<dbReference type="PROSITE" id="PS00617">
    <property type="entry name" value="RECF_1"/>
    <property type="match status" value="1"/>
</dbReference>
<dbReference type="EMBL" id="FOMN01000005">
    <property type="protein sequence ID" value="SFD48819.1"/>
    <property type="molecule type" value="Genomic_DNA"/>
</dbReference>
<evidence type="ECO:0000256" key="6">
    <source>
        <dbReference type="ARBA" id="ARBA00022741"/>
    </source>
</evidence>
<comment type="function">
    <text evidence="12 13">The RecF protein is involved in DNA metabolism; it is required for DNA replication and normal SOS inducibility. RecF binds preferentially to single-stranded, linear DNA. It also seems to bind ATP.</text>
</comment>
<dbReference type="STRING" id="1505723.SAMN04487792_1071"/>
<evidence type="ECO:0000256" key="1">
    <source>
        <dbReference type="ARBA" id="ARBA00004496"/>
    </source>
</evidence>
<evidence type="ECO:0000256" key="5">
    <source>
        <dbReference type="ARBA" id="ARBA00022705"/>
    </source>
</evidence>
<evidence type="ECO:0000256" key="9">
    <source>
        <dbReference type="ARBA" id="ARBA00023125"/>
    </source>
</evidence>
<keyword evidence="8 12" id="KW-0067">ATP-binding</keyword>
<evidence type="ECO:0000256" key="3">
    <source>
        <dbReference type="ARBA" id="ARBA00020170"/>
    </source>
</evidence>
<gene>
    <name evidence="12" type="primary">recF</name>
    <name evidence="15" type="ORF">SAMN04487792_1071</name>
</gene>
<evidence type="ECO:0000259" key="14">
    <source>
        <dbReference type="Pfam" id="PF02463"/>
    </source>
</evidence>
<evidence type="ECO:0000313" key="16">
    <source>
        <dbReference type="Proteomes" id="UP000199599"/>
    </source>
</evidence>
<protein>
    <recommendedName>
        <fullName evidence="3 12">DNA replication and repair protein RecF</fullName>
    </recommendedName>
</protein>
<feature type="domain" description="RecF/RecN/SMC N-terminal" evidence="14">
    <location>
        <begin position="2"/>
        <end position="346"/>
    </location>
</feature>
<dbReference type="Gene3D" id="1.20.1050.90">
    <property type="entry name" value="RecF/RecN/SMC, N-terminal domain"/>
    <property type="match status" value="1"/>
</dbReference>
<name>A0A1I1SQR0_9LACO</name>
<evidence type="ECO:0000256" key="10">
    <source>
        <dbReference type="ARBA" id="ARBA00023204"/>
    </source>
</evidence>
<comment type="similarity">
    <text evidence="2 12 13">Belongs to the RecF family.</text>
</comment>
<reference evidence="16" key="1">
    <citation type="submission" date="2016-10" db="EMBL/GenBank/DDBJ databases">
        <authorList>
            <person name="Varghese N."/>
            <person name="Submissions S."/>
        </authorList>
    </citation>
    <scope>NUCLEOTIDE SEQUENCE [LARGE SCALE GENOMIC DNA]</scope>
    <source>
        <strain evidence="16">R-53102</strain>
    </source>
</reference>
<sequence length="379" mass="43906">MYLKHFIAQHYRNLHQCDINFDPNVNIFIGQNAQGKTNLLEAIYFLALTRSHRTNNDKDLIAFKQEYANISGRVYKSQLDLSLRVLITKKGKKAWINRIEQAKLSKYVGQLNAILFSPEDLELIKGAPVLRRRFMDQEFGQIDAEYLYFAGKYKQVLQQKNNYLKQLARGRTKDTVFLEVLSDQLAGVAAEIIVRRFKFLRYLDKYAKEAYKHISSSGELLQVTYRPSVSDITSHDSLEEVYRKLRVSFQKNQTNEITKGTTLSGPHRDDIEFELDNKDAHLYGSQGQQRTIALSIKLAEIQLVHHLTDEYPLLLLDDVMSELDHNRQNALLNYIHGKTQTFITTTDLAGISWEIIKKPKIFRMKSGKIYLEEGKLNGR</sequence>
<organism evidence="15 16">
    <name type="scientific">Lactobacillus bombicola</name>
    <dbReference type="NCBI Taxonomy" id="1505723"/>
    <lineage>
        <taxon>Bacteria</taxon>
        <taxon>Bacillati</taxon>
        <taxon>Bacillota</taxon>
        <taxon>Bacilli</taxon>
        <taxon>Lactobacillales</taxon>
        <taxon>Lactobacillaceae</taxon>
        <taxon>Lactobacillus</taxon>
    </lineage>
</organism>
<dbReference type="GO" id="GO:0006260">
    <property type="term" value="P:DNA replication"/>
    <property type="evidence" value="ECO:0007669"/>
    <property type="project" value="UniProtKB-UniRule"/>
</dbReference>
<feature type="binding site" evidence="12">
    <location>
        <begin position="30"/>
        <end position="37"/>
    </location>
    <ligand>
        <name>ATP</name>
        <dbReference type="ChEBI" id="CHEBI:30616"/>
    </ligand>
</feature>
<accession>A0A1I1SQR0</accession>
<dbReference type="GO" id="GO:0005737">
    <property type="term" value="C:cytoplasm"/>
    <property type="evidence" value="ECO:0007669"/>
    <property type="project" value="UniProtKB-SubCell"/>
</dbReference>
<keyword evidence="4 12" id="KW-0963">Cytoplasm</keyword>
<keyword evidence="6 12" id="KW-0547">Nucleotide-binding</keyword>
<evidence type="ECO:0000313" key="15">
    <source>
        <dbReference type="EMBL" id="SFD48819.1"/>
    </source>
</evidence>
<dbReference type="GO" id="GO:0006302">
    <property type="term" value="P:double-strand break repair"/>
    <property type="evidence" value="ECO:0007669"/>
    <property type="project" value="TreeGrafter"/>
</dbReference>
<dbReference type="GO" id="GO:0009432">
    <property type="term" value="P:SOS response"/>
    <property type="evidence" value="ECO:0007669"/>
    <property type="project" value="UniProtKB-UniRule"/>
</dbReference>
<dbReference type="RefSeq" id="WP_090093305.1">
    <property type="nucleotide sequence ID" value="NZ_CBCRVU010000002.1"/>
</dbReference>
<dbReference type="GO" id="GO:0005524">
    <property type="term" value="F:ATP binding"/>
    <property type="evidence" value="ECO:0007669"/>
    <property type="project" value="UniProtKB-UniRule"/>
</dbReference>
<dbReference type="Proteomes" id="UP000199599">
    <property type="component" value="Unassembled WGS sequence"/>
</dbReference>
<proteinExistence type="inferred from homology"/>
<evidence type="ECO:0000256" key="7">
    <source>
        <dbReference type="ARBA" id="ARBA00022763"/>
    </source>
</evidence>
<evidence type="ECO:0000256" key="13">
    <source>
        <dbReference type="RuleBase" id="RU000578"/>
    </source>
</evidence>
<dbReference type="AlphaFoldDB" id="A0A1I1SQR0"/>
<evidence type="ECO:0000256" key="8">
    <source>
        <dbReference type="ARBA" id="ARBA00022840"/>
    </source>
</evidence>
<evidence type="ECO:0000256" key="12">
    <source>
        <dbReference type="HAMAP-Rule" id="MF_00365"/>
    </source>
</evidence>
<keyword evidence="9 12" id="KW-0238">DNA-binding</keyword>
<dbReference type="HAMAP" id="MF_00365">
    <property type="entry name" value="RecF"/>
    <property type="match status" value="1"/>
</dbReference>
<keyword evidence="10 12" id="KW-0234">DNA repair</keyword>
<dbReference type="InterPro" id="IPR042174">
    <property type="entry name" value="RecF_2"/>
</dbReference>
<dbReference type="GO" id="GO:0000731">
    <property type="term" value="P:DNA synthesis involved in DNA repair"/>
    <property type="evidence" value="ECO:0007669"/>
    <property type="project" value="TreeGrafter"/>
</dbReference>
<dbReference type="NCBIfam" id="TIGR00611">
    <property type="entry name" value="recf"/>
    <property type="match status" value="1"/>
</dbReference>
<evidence type="ECO:0000256" key="4">
    <source>
        <dbReference type="ARBA" id="ARBA00022490"/>
    </source>
</evidence>
<dbReference type="GO" id="GO:0003697">
    <property type="term" value="F:single-stranded DNA binding"/>
    <property type="evidence" value="ECO:0007669"/>
    <property type="project" value="UniProtKB-UniRule"/>
</dbReference>
<dbReference type="PANTHER" id="PTHR32182">
    <property type="entry name" value="DNA REPLICATION AND REPAIR PROTEIN RECF"/>
    <property type="match status" value="1"/>
</dbReference>